<feature type="transmembrane region" description="Helical" evidence="1">
    <location>
        <begin position="61"/>
        <end position="86"/>
    </location>
</feature>
<accession>C7MG06</accession>
<evidence type="ECO:0000313" key="3">
    <source>
        <dbReference type="Proteomes" id="UP000001919"/>
    </source>
</evidence>
<dbReference type="STRING" id="446465.Bfae_02460"/>
<organism evidence="2 3">
    <name type="scientific">Brachybacterium faecium (strain ATCC 43885 / DSM 4810 / JCM 11609 / LMG 19847 / NBRC 14762 / NCIMB 9860 / 6-10)</name>
    <dbReference type="NCBI Taxonomy" id="446465"/>
    <lineage>
        <taxon>Bacteria</taxon>
        <taxon>Bacillati</taxon>
        <taxon>Actinomycetota</taxon>
        <taxon>Actinomycetes</taxon>
        <taxon>Micrococcales</taxon>
        <taxon>Dermabacteraceae</taxon>
        <taxon>Brachybacterium</taxon>
    </lineage>
</organism>
<dbReference type="PATRIC" id="fig|446465.5.peg.245"/>
<feature type="transmembrane region" description="Helical" evidence="1">
    <location>
        <begin position="228"/>
        <end position="247"/>
    </location>
</feature>
<keyword evidence="1" id="KW-0472">Membrane</keyword>
<dbReference type="OrthoDB" id="10014825at2"/>
<dbReference type="EMBL" id="CP001643">
    <property type="protein sequence ID" value="ACU84124.1"/>
    <property type="molecule type" value="Genomic_DNA"/>
</dbReference>
<dbReference type="Proteomes" id="UP000001919">
    <property type="component" value="Chromosome"/>
</dbReference>
<feature type="transmembrane region" description="Helical" evidence="1">
    <location>
        <begin position="149"/>
        <end position="166"/>
    </location>
</feature>
<feature type="transmembrane region" description="Helical" evidence="1">
    <location>
        <begin position="20"/>
        <end position="41"/>
    </location>
</feature>
<feature type="transmembrane region" description="Helical" evidence="1">
    <location>
        <begin position="186"/>
        <end position="208"/>
    </location>
</feature>
<dbReference type="HOGENOM" id="CLU_559876_0_0_11"/>
<feature type="transmembrane region" description="Helical" evidence="1">
    <location>
        <begin position="419"/>
        <end position="438"/>
    </location>
</feature>
<sequence>MPDDASFWEAVIVRSQDPYLMIYLMWPALVVIALSSQRTALSDAHLVRRGSLACAAIAEAVRGGMVGVAAAAGMVLAGALVSLSALGSGGGWGAFTIRSVRGEGSPVLAAYATENVHPVTASLSPVLAIGLVVATLTTWSSLLSRRLAGAVRVAGALSVILPPILFRAPVQEGRLEAIALLLPFRTAAAGLSVWSMLLAAGVVVIVGLCAARGVGSPQLLRELWRAPLVRWFTLALVLIALATLGSSPGSSVADSAFHGATPDGFSAIPWAITVICWQGLALVVLLRWSGWVLPRIPILALRHGSAAAVLVRELRRDVLTVLLAVPALLASGALISLLLGGSPPGWGMLGTLWGGGAASTLSTVLIALCATWITRRDTAAATVLVILTVSTLPLVNPVWPAPVASGGLGAWQQPTTAALTASTVVVFGMLLLLLARLFPRFEIVAR</sequence>
<name>C7MG06_BRAFD</name>
<keyword evidence="3" id="KW-1185">Reference proteome</keyword>
<feature type="transmembrane region" description="Helical" evidence="1">
    <location>
        <begin position="380"/>
        <end position="399"/>
    </location>
</feature>
<gene>
    <name evidence="2" type="ordered locus">Bfae_02460</name>
</gene>
<reference evidence="2 3" key="1">
    <citation type="journal article" date="2009" name="Stand. Genomic Sci.">
        <title>Complete genome sequence of Brachybacterium faecium type strain (Schefferle 6-10).</title>
        <authorList>
            <person name="Lapidus A."/>
            <person name="Pukall R."/>
            <person name="Labuttii K."/>
            <person name="Copeland A."/>
            <person name="Del Rio T.G."/>
            <person name="Nolan M."/>
            <person name="Chen F."/>
            <person name="Lucas S."/>
            <person name="Tice H."/>
            <person name="Cheng J.F."/>
            <person name="Bruce D."/>
            <person name="Goodwin L."/>
            <person name="Pitluck S."/>
            <person name="Rohde M."/>
            <person name="Goker M."/>
            <person name="Pati A."/>
            <person name="Ivanova N."/>
            <person name="Mavrommatis K."/>
            <person name="Chen A."/>
            <person name="Palaniappan K."/>
            <person name="D'haeseleer P."/>
            <person name="Chain P."/>
            <person name="Bristow J."/>
            <person name="Eisen J.A."/>
            <person name="Markowitz V."/>
            <person name="Hugenholtz P."/>
            <person name="Kyrpides N.C."/>
            <person name="Klenk H.P."/>
        </authorList>
    </citation>
    <scope>NUCLEOTIDE SEQUENCE [LARGE SCALE GENOMIC DNA]</scope>
    <source>
        <strain evidence="3">ATCC 43885 / DSM 4810 / JCM 11609 / LMG 19847 / NBRC 14762 / NCIMB 9860 / 6-10</strain>
    </source>
</reference>
<protein>
    <submittedName>
        <fullName evidence="2">Uncharacterized protein</fullName>
    </submittedName>
</protein>
<keyword evidence="1" id="KW-0812">Transmembrane</keyword>
<proteinExistence type="predicted"/>
<feature type="transmembrane region" description="Helical" evidence="1">
    <location>
        <begin position="123"/>
        <end position="142"/>
    </location>
</feature>
<dbReference type="eggNOG" id="ENOG50340H6">
    <property type="taxonomic scope" value="Bacteria"/>
</dbReference>
<feature type="transmembrane region" description="Helical" evidence="1">
    <location>
        <begin position="318"/>
        <end position="340"/>
    </location>
</feature>
<dbReference type="AlphaFoldDB" id="C7MG06"/>
<keyword evidence="1" id="KW-1133">Transmembrane helix</keyword>
<evidence type="ECO:0000256" key="1">
    <source>
        <dbReference type="SAM" id="Phobius"/>
    </source>
</evidence>
<feature type="transmembrane region" description="Helical" evidence="1">
    <location>
        <begin position="352"/>
        <end position="373"/>
    </location>
</feature>
<dbReference type="KEGG" id="bfa:Bfae_02460"/>
<evidence type="ECO:0000313" key="2">
    <source>
        <dbReference type="EMBL" id="ACU84124.1"/>
    </source>
</evidence>
<feature type="transmembrane region" description="Helical" evidence="1">
    <location>
        <begin position="267"/>
        <end position="286"/>
    </location>
</feature>